<feature type="transmembrane region" description="Helical" evidence="6">
    <location>
        <begin position="104"/>
        <end position="122"/>
    </location>
</feature>
<feature type="transmembrane region" description="Helical" evidence="6">
    <location>
        <begin position="298"/>
        <end position="321"/>
    </location>
</feature>
<dbReference type="GO" id="GO:0005351">
    <property type="term" value="F:carbohydrate:proton symporter activity"/>
    <property type="evidence" value="ECO:0007669"/>
    <property type="project" value="TreeGrafter"/>
</dbReference>
<proteinExistence type="inferred from homology"/>
<evidence type="ECO:0000256" key="3">
    <source>
        <dbReference type="ARBA" id="ARBA00022692"/>
    </source>
</evidence>
<evidence type="ECO:0000313" key="8">
    <source>
        <dbReference type="EMBL" id="SPO05070.1"/>
    </source>
</evidence>
<comment type="caution">
    <text evidence="8">The sequence shown here is derived from an EMBL/GenBank/DDBJ whole genome shotgun (WGS) entry which is preliminary data.</text>
</comment>
<sequence length="529" mass="58730">MADEINYAVVDPSLKWKILRQRWPYFLWALWTSLGSMMLGWDYVAGGQLAALPEFRKQFGVLQDDGTWLLPARYLSAWQSIGPACEIVAAIIAAPFLEKYGRKPQILVASVLSAAGVALQQVAKEWTVHLAGRAVNGAAIGMLFTISPLWIGETCRPELRGFFLCLFNTSIVLGQFLIVVIGYASSFIDGKWQWWTVVVSMYLFPAALLAVYPWFPESPYWLIREGKPDKAAWALRRIYGGADPAFLEIESRRLEEDVRLNAELHSESQHPGYSLFGVQFGQEVECFRGSNLKRTMTSMFAASAQQLIGATFAIAYATYFFELIGVGQFFLTSCMMYVVMLISTCAAFPLVEIVGRRKLIVPALFILSAILLVMGILGCFPQVKGALWGIVVMMYAWAFVYQLSIGATGFVLASEIATLRLRAATQALVTVMNGVWGLIMQFTVPYMINTDAGNLGGKTGFIFFGTGILTAVIGFFLFPETKGITFEQMDELYARGVPPRQFKKRAVDFAPGDSVEAGKEEDSFAEHRN</sequence>
<evidence type="ECO:0000256" key="4">
    <source>
        <dbReference type="ARBA" id="ARBA00022989"/>
    </source>
</evidence>
<dbReference type="InterPro" id="IPR050360">
    <property type="entry name" value="MFS_Sugar_Transporters"/>
</dbReference>
<dbReference type="SUPFAM" id="SSF103473">
    <property type="entry name" value="MFS general substrate transporter"/>
    <property type="match status" value="1"/>
</dbReference>
<feature type="transmembrane region" description="Helical" evidence="6">
    <location>
        <begin position="425"/>
        <end position="448"/>
    </location>
</feature>
<dbReference type="EMBL" id="ONZQ02000012">
    <property type="protein sequence ID" value="SPO05070.1"/>
    <property type="molecule type" value="Genomic_DNA"/>
</dbReference>
<feature type="transmembrane region" description="Helical" evidence="6">
    <location>
        <begin position="194"/>
        <end position="215"/>
    </location>
</feature>
<dbReference type="PROSITE" id="PS00216">
    <property type="entry name" value="SUGAR_TRANSPORT_1"/>
    <property type="match status" value="2"/>
</dbReference>
<feature type="transmembrane region" description="Helical" evidence="6">
    <location>
        <begin position="360"/>
        <end position="380"/>
    </location>
</feature>
<comment type="similarity">
    <text evidence="2">Belongs to the major facilitator superfamily. Sugar transporter (TC 2.A.1.1) family.</text>
</comment>
<feature type="domain" description="Major facilitator superfamily (MFS) profile" evidence="7">
    <location>
        <begin position="28"/>
        <end position="482"/>
    </location>
</feature>
<dbReference type="PROSITE" id="PS50850">
    <property type="entry name" value="MFS"/>
    <property type="match status" value="1"/>
</dbReference>
<evidence type="ECO:0000256" key="1">
    <source>
        <dbReference type="ARBA" id="ARBA00004141"/>
    </source>
</evidence>
<evidence type="ECO:0000256" key="6">
    <source>
        <dbReference type="SAM" id="Phobius"/>
    </source>
</evidence>
<dbReference type="PANTHER" id="PTHR48022:SF15">
    <property type="entry name" value="ALPHA-GLUCOSIDE TRANSPORTER, PUTATIVE (AFU_ORTHOLOGUE AFUA_5G00500)-RELATED"/>
    <property type="match status" value="1"/>
</dbReference>
<comment type="subcellular location">
    <subcellularLocation>
        <location evidence="1">Membrane</location>
        <topology evidence="1">Multi-pass membrane protein</topology>
    </subcellularLocation>
</comment>
<dbReference type="FunFam" id="1.20.1250.20:FF:000078">
    <property type="entry name" value="MFS maltose transporter, putative"/>
    <property type="match status" value="1"/>
</dbReference>
<evidence type="ECO:0000256" key="5">
    <source>
        <dbReference type="ARBA" id="ARBA00023136"/>
    </source>
</evidence>
<feature type="transmembrane region" description="Helical" evidence="6">
    <location>
        <begin position="386"/>
        <end position="413"/>
    </location>
</feature>
<dbReference type="InterPro" id="IPR005828">
    <property type="entry name" value="MFS_sugar_transport-like"/>
</dbReference>
<feature type="transmembrane region" description="Helical" evidence="6">
    <location>
        <begin position="460"/>
        <end position="479"/>
    </location>
</feature>
<dbReference type="InterPro" id="IPR020846">
    <property type="entry name" value="MFS_dom"/>
</dbReference>
<dbReference type="PANTHER" id="PTHR48022">
    <property type="entry name" value="PLASTIDIC GLUCOSE TRANSPORTER 4"/>
    <property type="match status" value="1"/>
</dbReference>
<gene>
    <name evidence="8" type="ORF">DNG_07755</name>
</gene>
<name>A0AAE8SXQ4_9PEZI</name>
<dbReference type="AlphaFoldDB" id="A0AAE8SXQ4"/>
<dbReference type="Proteomes" id="UP001187682">
    <property type="component" value="Unassembled WGS sequence"/>
</dbReference>
<dbReference type="Gene3D" id="1.20.1250.20">
    <property type="entry name" value="MFS general substrate transporter like domains"/>
    <property type="match status" value="1"/>
</dbReference>
<keyword evidence="4 6" id="KW-1133">Transmembrane helix</keyword>
<dbReference type="GO" id="GO:0016020">
    <property type="term" value="C:membrane"/>
    <property type="evidence" value="ECO:0007669"/>
    <property type="project" value="UniProtKB-SubCell"/>
</dbReference>
<protein>
    <submittedName>
        <fullName evidence="8">Related to MFS alpha-glucoside transporter</fullName>
    </submittedName>
</protein>
<feature type="transmembrane region" description="Helical" evidence="6">
    <location>
        <begin position="327"/>
        <end position="348"/>
    </location>
</feature>
<dbReference type="InterPro" id="IPR005829">
    <property type="entry name" value="Sugar_transporter_CS"/>
</dbReference>
<keyword evidence="9" id="KW-1185">Reference proteome</keyword>
<feature type="transmembrane region" description="Helical" evidence="6">
    <location>
        <begin position="77"/>
        <end position="97"/>
    </location>
</feature>
<reference evidence="8" key="1">
    <citation type="submission" date="2018-03" db="EMBL/GenBank/DDBJ databases">
        <authorList>
            <person name="Guldener U."/>
        </authorList>
    </citation>
    <scope>NUCLEOTIDE SEQUENCE</scope>
</reference>
<dbReference type="Pfam" id="PF00083">
    <property type="entry name" value="Sugar_tr"/>
    <property type="match status" value="1"/>
</dbReference>
<organism evidence="8 9">
    <name type="scientific">Cephalotrichum gorgonifer</name>
    <dbReference type="NCBI Taxonomy" id="2041049"/>
    <lineage>
        <taxon>Eukaryota</taxon>
        <taxon>Fungi</taxon>
        <taxon>Dikarya</taxon>
        <taxon>Ascomycota</taxon>
        <taxon>Pezizomycotina</taxon>
        <taxon>Sordariomycetes</taxon>
        <taxon>Hypocreomycetidae</taxon>
        <taxon>Microascales</taxon>
        <taxon>Microascaceae</taxon>
        <taxon>Cephalotrichum</taxon>
    </lineage>
</organism>
<feature type="transmembrane region" description="Helical" evidence="6">
    <location>
        <begin position="134"/>
        <end position="151"/>
    </location>
</feature>
<feature type="transmembrane region" description="Helical" evidence="6">
    <location>
        <begin position="163"/>
        <end position="188"/>
    </location>
</feature>
<feature type="transmembrane region" description="Helical" evidence="6">
    <location>
        <begin position="25"/>
        <end position="44"/>
    </location>
</feature>
<keyword evidence="3 6" id="KW-0812">Transmembrane</keyword>
<evidence type="ECO:0000259" key="7">
    <source>
        <dbReference type="PROSITE" id="PS50850"/>
    </source>
</evidence>
<dbReference type="InterPro" id="IPR036259">
    <property type="entry name" value="MFS_trans_sf"/>
</dbReference>
<accession>A0AAE8SXQ4</accession>
<evidence type="ECO:0000313" key="9">
    <source>
        <dbReference type="Proteomes" id="UP001187682"/>
    </source>
</evidence>
<keyword evidence="5 6" id="KW-0472">Membrane</keyword>
<evidence type="ECO:0000256" key="2">
    <source>
        <dbReference type="ARBA" id="ARBA00010992"/>
    </source>
</evidence>